<feature type="region of interest" description="Disordered" evidence="1">
    <location>
        <begin position="793"/>
        <end position="835"/>
    </location>
</feature>
<keyword evidence="3" id="KW-1185">Reference proteome</keyword>
<comment type="caution">
    <text evidence="2">The sequence shown here is derived from an EMBL/GenBank/DDBJ whole genome shotgun (WGS) entry which is preliminary data.</text>
</comment>
<dbReference type="EMBL" id="MZNU01000173">
    <property type="protein sequence ID" value="OWP03700.1"/>
    <property type="molecule type" value="Genomic_DNA"/>
</dbReference>
<dbReference type="AlphaFoldDB" id="A0A218Z7W3"/>
<dbReference type="OrthoDB" id="5401106at2759"/>
<reference evidence="2 3" key="1">
    <citation type="submission" date="2017-04" db="EMBL/GenBank/DDBJ databases">
        <title>Draft genome sequence of Marssonina coronaria NL1: causal agent of apple blotch.</title>
        <authorList>
            <person name="Cheng Q."/>
        </authorList>
    </citation>
    <scope>NUCLEOTIDE SEQUENCE [LARGE SCALE GENOMIC DNA]</scope>
    <source>
        <strain evidence="2 3">NL1</strain>
    </source>
</reference>
<feature type="region of interest" description="Disordered" evidence="1">
    <location>
        <begin position="339"/>
        <end position="363"/>
    </location>
</feature>
<name>A0A218Z7W3_9HELO</name>
<organism evidence="2 3">
    <name type="scientific">Diplocarpon coronariae</name>
    <dbReference type="NCBI Taxonomy" id="2795749"/>
    <lineage>
        <taxon>Eukaryota</taxon>
        <taxon>Fungi</taxon>
        <taxon>Dikarya</taxon>
        <taxon>Ascomycota</taxon>
        <taxon>Pezizomycotina</taxon>
        <taxon>Leotiomycetes</taxon>
        <taxon>Helotiales</taxon>
        <taxon>Drepanopezizaceae</taxon>
        <taxon>Diplocarpon</taxon>
    </lineage>
</organism>
<evidence type="ECO:0000313" key="3">
    <source>
        <dbReference type="Proteomes" id="UP000242519"/>
    </source>
</evidence>
<sequence>MSAKLEDRKTGYLIAIEGDTDVISTQLRLLPPSPKIMVLPDFLEGSSSTNENGAFDARAHVRYIQRALFQRTETARSFIQSSTPTHPRLVFAIHGSVSARAHCITRISQKITNGNFWEAETIFNNIVQGGIAGLMEDVAVEEAPVPETDKFDKALGNTSIESMQWEGSSDRDVVLRKVPTRPNLAHFCASSAMRRMQKSTQKNEDICEASHGISTDADNEQIVQTVLTVPSRSMAAFRDRRMTFGDAQHDQYSQHLLDRIQDVDTDWDLFYDANKATGGEDSIMSAPITPAVTYGQACLVDIQPSSPIKLVRRARSFDGFSSINSRFLKSTSIPQALKQPASYHHFSERSQSAAVTQTESNEKDRFTALPRTTFLEALETTIIRSPTSTRSTRSWNSLSASKEIPNRAVYVDRGTGADEAVVTDSKTMPFVPVFELVEDMVIQFTDDSPNYIFESVVQSYKNGSYPILPVTPGTSASTYSPSLVGVDEGYDPEFSTRSISSLQLVNDPDIRPNSCLSTLSVEIVYDRRQEYDPYAIESYSSDIQRQCPPKFYPGIPANVESASSPTSEKPLSYTTEAETSSLSKTKYIKEEIATRFVNFAPVNPQNAISTQNSFRHLLNVYFPSHDKYSQFYYQVAPEAERLWKPVFRNDENVSTEHEVGSVDQIIAFGSEDGVKRDFFLQVSGQIEKLGSNRAGLNISGKLEIRYLISNVMQSHCNVPPADQSINYLSNPDVLAALIVPQIEAFLASNTSTRLLILHYTAADLPTIFALRKLLGFNLVKIAGILDSLASDPPSMSRSGTYMSSRPRAPISSRPSNRSISSSQSDTTTKNRQMPATASLAKNSFQLPSNIHEPTASFAKADFLLPSTATNIEIATFLSGIWKYLVEKSAFYATQPEPKPIISEQPPSSPTPASPPRFRDRDSGYPASKVSRLASGARSSISSDTTRGNSEGAGSATLMATIRHKYTASITSIKTTTTTQTDRKEDKEWENFYIGEEDSDDDEFDRMIMGRKMRNILPEASQVGQERNTKKALKWLGLA</sequence>
<dbReference type="InParanoid" id="A0A218Z7W3"/>
<dbReference type="Proteomes" id="UP000242519">
    <property type="component" value="Unassembled WGS sequence"/>
</dbReference>
<dbReference type="STRING" id="503106.A0A218Z7W3"/>
<feature type="compositionally biased region" description="Polar residues" evidence="1">
    <location>
        <begin position="793"/>
        <end position="802"/>
    </location>
</feature>
<feature type="compositionally biased region" description="Polar residues" evidence="1">
    <location>
        <begin position="560"/>
        <end position="577"/>
    </location>
</feature>
<accession>A0A218Z7W3</accession>
<feature type="region of interest" description="Disordered" evidence="1">
    <location>
        <begin position="558"/>
        <end position="577"/>
    </location>
</feature>
<gene>
    <name evidence="2" type="ORF">B2J93_9546</name>
</gene>
<proteinExistence type="predicted"/>
<protein>
    <submittedName>
        <fullName evidence="2">Uncharacterized protein</fullName>
    </submittedName>
</protein>
<feature type="compositionally biased region" description="Low complexity" evidence="1">
    <location>
        <begin position="803"/>
        <end position="824"/>
    </location>
</feature>
<evidence type="ECO:0000256" key="1">
    <source>
        <dbReference type="SAM" id="MobiDB-lite"/>
    </source>
</evidence>
<feature type="compositionally biased region" description="Polar residues" evidence="1">
    <location>
        <begin position="349"/>
        <end position="359"/>
    </location>
</feature>
<feature type="compositionally biased region" description="Polar residues" evidence="1">
    <location>
        <begin position="825"/>
        <end position="835"/>
    </location>
</feature>
<feature type="compositionally biased region" description="Polar residues" evidence="1">
    <location>
        <begin position="936"/>
        <end position="948"/>
    </location>
</feature>
<evidence type="ECO:0000313" key="2">
    <source>
        <dbReference type="EMBL" id="OWP03700.1"/>
    </source>
</evidence>
<feature type="region of interest" description="Disordered" evidence="1">
    <location>
        <begin position="896"/>
        <end position="953"/>
    </location>
</feature>